<evidence type="ECO:0000313" key="1">
    <source>
        <dbReference type="EMBL" id="GMT11910.1"/>
    </source>
</evidence>
<dbReference type="Proteomes" id="UP001432322">
    <property type="component" value="Unassembled WGS sequence"/>
</dbReference>
<proteinExistence type="predicted"/>
<evidence type="ECO:0000313" key="2">
    <source>
        <dbReference type="Proteomes" id="UP001432322"/>
    </source>
</evidence>
<accession>A0AAV5V247</accession>
<feature type="non-terminal residue" evidence="1">
    <location>
        <position position="113"/>
    </location>
</feature>
<sequence>KKLPKRVHLKLFRIIEKLAPSLEVCRVKFTNVKLAIGFFECHGYHILTTLKPREIVLDRVSFVPEKYSGEQYMGYWITDLVTFFGVHAMHLSHCRFAKNKGVFNNNYLASIAD</sequence>
<keyword evidence="2" id="KW-1185">Reference proteome</keyword>
<comment type="caution">
    <text evidence="1">The sequence shown here is derived from an EMBL/GenBank/DDBJ whole genome shotgun (WGS) entry which is preliminary data.</text>
</comment>
<feature type="non-terminal residue" evidence="1">
    <location>
        <position position="1"/>
    </location>
</feature>
<dbReference type="AlphaFoldDB" id="A0AAV5V247"/>
<protein>
    <submittedName>
        <fullName evidence="1">Uncharacterized protein</fullName>
    </submittedName>
</protein>
<gene>
    <name evidence="1" type="ORF">PFISCL1PPCAC_3207</name>
</gene>
<reference evidence="1" key="1">
    <citation type="submission" date="2023-10" db="EMBL/GenBank/DDBJ databases">
        <title>Genome assembly of Pristionchus species.</title>
        <authorList>
            <person name="Yoshida K."/>
            <person name="Sommer R.J."/>
        </authorList>
    </citation>
    <scope>NUCLEOTIDE SEQUENCE</scope>
    <source>
        <strain evidence="1">RS5133</strain>
    </source>
</reference>
<name>A0AAV5V247_9BILA</name>
<dbReference type="EMBL" id="BTSY01000001">
    <property type="protein sequence ID" value="GMT11910.1"/>
    <property type="molecule type" value="Genomic_DNA"/>
</dbReference>
<organism evidence="1 2">
    <name type="scientific">Pristionchus fissidentatus</name>
    <dbReference type="NCBI Taxonomy" id="1538716"/>
    <lineage>
        <taxon>Eukaryota</taxon>
        <taxon>Metazoa</taxon>
        <taxon>Ecdysozoa</taxon>
        <taxon>Nematoda</taxon>
        <taxon>Chromadorea</taxon>
        <taxon>Rhabditida</taxon>
        <taxon>Rhabditina</taxon>
        <taxon>Diplogasteromorpha</taxon>
        <taxon>Diplogasteroidea</taxon>
        <taxon>Neodiplogasteridae</taxon>
        <taxon>Pristionchus</taxon>
    </lineage>
</organism>